<feature type="compositionally biased region" description="Basic and acidic residues" evidence="8">
    <location>
        <begin position="340"/>
        <end position="349"/>
    </location>
</feature>
<evidence type="ECO:0000256" key="5">
    <source>
        <dbReference type="ARBA" id="ARBA00023016"/>
    </source>
</evidence>
<comment type="caution">
    <text evidence="9">The sequence shown here is derived from an EMBL/GenBank/DDBJ whole genome shotgun (WGS) entry which is preliminary data.</text>
</comment>
<feature type="non-terminal residue" evidence="9">
    <location>
        <position position="356"/>
    </location>
</feature>
<evidence type="ECO:0000256" key="6">
    <source>
        <dbReference type="ARBA" id="ARBA00023054"/>
    </source>
</evidence>
<evidence type="ECO:0000256" key="8">
    <source>
        <dbReference type="SAM" id="MobiDB-lite"/>
    </source>
</evidence>
<feature type="compositionally biased region" description="Polar residues" evidence="8">
    <location>
        <begin position="1"/>
        <end position="22"/>
    </location>
</feature>
<keyword evidence="6 7" id="KW-0175">Coiled coil</keyword>
<feature type="region of interest" description="Disordered" evidence="8">
    <location>
        <begin position="270"/>
        <end position="349"/>
    </location>
</feature>
<accession>A0A8H4X8E5</accession>
<dbReference type="EMBL" id="JABEYC010001444">
    <property type="protein sequence ID" value="KAF4965090.1"/>
    <property type="molecule type" value="Genomic_DNA"/>
</dbReference>
<comment type="subcellular location">
    <subcellularLocation>
        <location evidence="1 7">Cytoplasm</location>
    </subcellularLocation>
</comment>
<evidence type="ECO:0000256" key="1">
    <source>
        <dbReference type="ARBA" id="ARBA00004496"/>
    </source>
</evidence>
<comment type="similarity">
    <text evidence="2 7">Belongs to the NST1 family.</text>
</comment>
<feature type="compositionally biased region" description="Low complexity" evidence="8">
    <location>
        <begin position="81"/>
        <end position="106"/>
    </location>
</feature>
<dbReference type="AlphaFoldDB" id="A0A8H4X8E5"/>
<feature type="compositionally biased region" description="Basic residues" evidence="8">
    <location>
        <begin position="70"/>
        <end position="80"/>
    </location>
</feature>
<evidence type="ECO:0000313" key="9">
    <source>
        <dbReference type="EMBL" id="KAF4965090.1"/>
    </source>
</evidence>
<dbReference type="OrthoDB" id="21629at2759"/>
<protein>
    <recommendedName>
        <fullName evidence="3 7">Stress response protein NST1</fullName>
    </recommendedName>
</protein>
<feature type="region of interest" description="Disordered" evidence="8">
    <location>
        <begin position="1"/>
        <end position="196"/>
    </location>
</feature>
<evidence type="ECO:0000256" key="3">
    <source>
        <dbReference type="ARBA" id="ARBA00020733"/>
    </source>
</evidence>
<reference evidence="9" key="2">
    <citation type="submission" date="2020-05" db="EMBL/GenBank/DDBJ databases">
        <authorList>
            <person name="Kim H.-S."/>
            <person name="Proctor R.H."/>
            <person name="Brown D.W."/>
        </authorList>
    </citation>
    <scope>NUCLEOTIDE SEQUENCE</scope>
    <source>
        <strain evidence="9">NRRL 22465</strain>
    </source>
</reference>
<dbReference type="Pfam" id="PF13945">
    <property type="entry name" value="NST1"/>
    <property type="match status" value="1"/>
</dbReference>
<proteinExistence type="inferred from homology"/>
<evidence type="ECO:0000313" key="10">
    <source>
        <dbReference type="Proteomes" id="UP000635477"/>
    </source>
</evidence>
<feature type="compositionally biased region" description="Basic and acidic residues" evidence="8">
    <location>
        <begin position="187"/>
        <end position="196"/>
    </location>
</feature>
<feature type="compositionally biased region" description="Low complexity" evidence="8">
    <location>
        <begin position="37"/>
        <end position="50"/>
    </location>
</feature>
<evidence type="ECO:0000256" key="4">
    <source>
        <dbReference type="ARBA" id="ARBA00022490"/>
    </source>
</evidence>
<feature type="compositionally biased region" description="Acidic residues" evidence="8">
    <location>
        <begin position="313"/>
        <end position="339"/>
    </location>
</feature>
<keyword evidence="4 7" id="KW-0963">Cytoplasm</keyword>
<reference evidence="9" key="1">
    <citation type="journal article" date="2020" name="BMC Genomics">
        <title>Correction to: Identification and distribution of gene clusters required for synthesis of sphingolipid metabolism inhibitors in diverse species of the filamentous fungus Fusarium.</title>
        <authorList>
            <person name="Kim H.S."/>
            <person name="Lohmar J.M."/>
            <person name="Busman M."/>
            <person name="Brown D.W."/>
            <person name="Naumann T.A."/>
            <person name="Divon H.H."/>
            <person name="Lysoe E."/>
            <person name="Uhlig S."/>
            <person name="Proctor R.H."/>
        </authorList>
    </citation>
    <scope>NUCLEOTIDE SEQUENCE</scope>
    <source>
        <strain evidence="9">NRRL 22465</strain>
    </source>
</reference>
<name>A0A8H4X8E5_9HYPO</name>
<dbReference type="InterPro" id="IPR025279">
    <property type="entry name" value="NST1"/>
</dbReference>
<keyword evidence="10" id="KW-1185">Reference proteome</keyword>
<organism evidence="9 10">
    <name type="scientific">Fusarium zealandicum</name>
    <dbReference type="NCBI Taxonomy" id="1053134"/>
    <lineage>
        <taxon>Eukaryota</taxon>
        <taxon>Fungi</taxon>
        <taxon>Dikarya</taxon>
        <taxon>Ascomycota</taxon>
        <taxon>Pezizomycotina</taxon>
        <taxon>Sordariomycetes</taxon>
        <taxon>Hypocreomycetidae</taxon>
        <taxon>Hypocreales</taxon>
        <taxon>Nectriaceae</taxon>
        <taxon>Fusarium</taxon>
        <taxon>Fusarium staphyleae species complex</taxon>
    </lineage>
</organism>
<keyword evidence="5 7" id="KW-0346">Stress response</keyword>
<evidence type="ECO:0000256" key="7">
    <source>
        <dbReference type="RuleBase" id="RU049441"/>
    </source>
</evidence>
<sequence length="356" mass="38983">MPANNQKPASQTPASPRSTAKYTNKDGSKFITVPKGTPSESSLPSTPTTTRAFAPPLDMDPDNDTAPAVNRKKQKRRQKAAAKAAAQLAANGHADAASGSGSVAGSTLGRGPADHDEVESDDEHEYVLASELSGPTTNGHPSFDPKSKKNRKKKKKVDADSHDLASAMAGSLNPDLQPNEPRGPGMSRDKIWSTSNQEERERIKEFWLGLGEDERKSLVKVEKDAVLKKMKEQQKHTCSCTVCGRKRTAIEEELEGLYDAYYLELEQFANQGEGPPMLPPPRDFSLRPPRGLPSSYSNPPPSRGRIVEHVGADEDEDELAEVYSEDEVEDDDSSDDESPEEFHNSHDLDVAHFFTF</sequence>
<dbReference type="GO" id="GO:0005737">
    <property type="term" value="C:cytoplasm"/>
    <property type="evidence" value="ECO:0007669"/>
    <property type="project" value="UniProtKB-SubCell"/>
</dbReference>
<evidence type="ECO:0000256" key="2">
    <source>
        <dbReference type="ARBA" id="ARBA00007112"/>
    </source>
</evidence>
<comment type="function">
    <text evidence="7">May act as a negative regulator of salt tolerance.</text>
</comment>
<gene>
    <name evidence="9" type="ORF">FZEAL_10803</name>
</gene>
<dbReference type="Proteomes" id="UP000635477">
    <property type="component" value="Unassembled WGS sequence"/>
</dbReference>